<gene>
    <name evidence="1" type="ORF">M6B38_141795</name>
</gene>
<dbReference type="AlphaFoldDB" id="A0AAX6FC53"/>
<reference evidence="1" key="1">
    <citation type="journal article" date="2023" name="GigaByte">
        <title>Genome assembly of the bearded iris, Iris pallida Lam.</title>
        <authorList>
            <person name="Bruccoleri R.E."/>
            <person name="Oakeley E.J."/>
            <person name="Faust A.M.E."/>
            <person name="Altorfer M."/>
            <person name="Dessus-Babus S."/>
            <person name="Burckhardt D."/>
            <person name="Oertli M."/>
            <person name="Naumann U."/>
            <person name="Petersen F."/>
            <person name="Wong J."/>
        </authorList>
    </citation>
    <scope>NUCLEOTIDE SEQUENCE</scope>
    <source>
        <strain evidence="1">GSM-AAB239-AS_SAM_17_03QT</strain>
    </source>
</reference>
<proteinExistence type="predicted"/>
<protein>
    <submittedName>
        <fullName evidence="1">Uncharacterized protein</fullName>
    </submittedName>
</protein>
<reference evidence="1" key="2">
    <citation type="submission" date="2023-04" db="EMBL/GenBank/DDBJ databases">
        <authorList>
            <person name="Bruccoleri R.E."/>
            <person name="Oakeley E.J."/>
            <person name="Faust A.-M."/>
            <person name="Dessus-Babus S."/>
            <person name="Altorfer M."/>
            <person name="Burckhardt D."/>
            <person name="Oertli M."/>
            <person name="Naumann U."/>
            <person name="Petersen F."/>
            <person name="Wong J."/>
        </authorList>
    </citation>
    <scope>NUCLEOTIDE SEQUENCE</scope>
    <source>
        <strain evidence="1">GSM-AAB239-AS_SAM_17_03QT</strain>
        <tissue evidence="1">Leaf</tissue>
    </source>
</reference>
<dbReference type="Proteomes" id="UP001140949">
    <property type="component" value="Unassembled WGS sequence"/>
</dbReference>
<name>A0AAX6FC53_IRIPA</name>
<accession>A0AAX6FC53</accession>
<dbReference type="EMBL" id="JANAVB010030217">
    <property type="protein sequence ID" value="KAJ6813876.1"/>
    <property type="molecule type" value="Genomic_DNA"/>
</dbReference>
<evidence type="ECO:0000313" key="1">
    <source>
        <dbReference type="EMBL" id="KAJ6813876.1"/>
    </source>
</evidence>
<evidence type="ECO:0000313" key="2">
    <source>
        <dbReference type="Proteomes" id="UP001140949"/>
    </source>
</evidence>
<organism evidence="1 2">
    <name type="scientific">Iris pallida</name>
    <name type="common">Sweet iris</name>
    <dbReference type="NCBI Taxonomy" id="29817"/>
    <lineage>
        <taxon>Eukaryota</taxon>
        <taxon>Viridiplantae</taxon>
        <taxon>Streptophyta</taxon>
        <taxon>Embryophyta</taxon>
        <taxon>Tracheophyta</taxon>
        <taxon>Spermatophyta</taxon>
        <taxon>Magnoliopsida</taxon>
        <taxon>Liliopsida</taxon>
        <taxon>Asparagales</taxon>
        <taxon>Iridaceae</taxon>
        <taxon>Iridoideae</taxon>
        <taxon>Irideae</taxon>
        <taxon>Iris</taxon>
    </lineage>
</organism>
<sequence>MITHLQHHLALIVLEERMEILKMVKYHQMLEQSTVPSITNWSGLKLWSLYTVRGVGSDDDDDDDLSSKHELTGDEKVMKWAKVHDNEHYKLCLVITLFLFRLGEVK</sequence>
<keyword evidence="2" id="KW-1185">Reference proteome</keyword>
<comment type="caution">
    <text evidence="1">The sequence shown here is derived from an EMBL/GenBank/DDBJ whole genome shotgun (WGS) entry which is preliminary data.</text>
</comment>